<evidence type="ECO:0000259" key="4">
    <source>
        <dbReference type="Pfam" id="PF18938"/>
    </source>
</evidence>
<dbReference type="Gene3D" id="3.10.20.890">
    <property type="match status" value="1"/>
</dbReference>
<evidence type="ECO:0000313" key="6">
    <source>
        <dbReference type="Proteomes" id="UP000664332"/>
    </source>
</evidence>
<dbReference type="InterPro" id="IPR044024">
    <property type="entry name" value="aRib"/>
</dbReference>
<dbReference type="RefSeq" id="WP_207118667.1">
    <property type="nucleotide sequence ID" value="NZ_JAFLEQ010000008.1"/>
</dbReference>
<dbReference type="AlphaFoldDB" id="A0A939IV65"/>
<evidence type="ECO:0000256" key="2">
    <source>
        <dbReference type="SAM" id="MobiDB-lite"/>
    </source>
</evidence>
<feature type="signal peptide" evidence="3">
    <location>
        <begin position="1"/>
        <end position="37"/>
    </location>
</feature>
<feature type="region of interest" description="Disordered" evidence="2">
    <location>
        <begin position="992"/>
        <end position="1032"/>
    </location>
</feature>
<comment type="caution">
    <text evidence="5">The sequence shown here is derived from an EMBL/GenBank/DDBJ whole genome shotgun (WGS) entry which is preliminary data.</text>
</comment>
<evidence type="ECO:0000313" key="5">
    <source>
        <dbReference type="EMBL" id="MBN9643911.1"/>
    </source>
</evidence>
<evidence type="ECO:0000256" key="3">
    <source>
        <dbReference type="SAM" id="SignalP"/>
    </source>
</evidence>
<organism evidence="5 6">
    <name type="scientific">Corynebacterium mendelii</name>
    <dbReference type="NCBI Taxonomy" id="2765362"/>
    <lineage>
        <taxon>Bacteria</taxon>
        <taxon>Bacillati</taxon>
        <taxon>Actinomycetota</taxon>
        <taxon>Actinomycetes</taxon>
        <taxon>Mycobacteriales</taxon>
        <taxon>Corynebacteriaceae</taxon>
        <taxon>Corynebacterium</taxon>
    </lineage>
</organism>
<dbReference type="Proteomes" id="UP000664332">
    <property type="component" value="Unassembled WGS sequence"/>
</dbReference>
<accession>A0A939IV65</accession>
<keyword evidence="6" id="KW-1185">Reference proteome</keyword>
<keyword evidence="1 3" id="KW-0732">Signal</keyword>
<protein>
    <recommendedName>
        <fullName evidence="4">Atypical Rib domain-containing protein</fullName>
    </recommendedName>
</protein>
<feature type="compositionally biased region" description="Basic and acidic residues" evidence="2">
    <location>
        <begin position="1015"/>
        <end position="1030"/>
    </location>
</feature>
<dbReference type="EMBL" id="JAFLEQ010000008">
    <property type="protein sequence ID" value="MBN9643911.1"/>
    <property type="molecule type" value="Genomic_DNA"/>
</dbReference>
<reference evidence="5" key="1">
    <citation type="submission" date="2021-03" db="EMBL/GenBank/DDBJ databases">
        <authorList>
            <person name="Sun Q."/>
        </authorList>
    </citation>
    <scope>NUCLEOTIDE SEQUENCE</scope>
    <source>
        <strain evidence="5">CCM 8862</strain>
    </source>
</reference>
<dbReference type="PROSITE" id="PS51318">
    <property type="entry name" value="TAT"/>
    <property type="match status" value="1"/>
</dbReference>
<gene>
    <name evidence="5" type="ORF">JZY06_04665</name>
</gene>
<feature type="domain" description="Atypical Rib" evidence="4">
    <location>
        <begin position="553"/>
        <end position="618"/>
    </location>
</feature>
<proteinExistence type="predicted"/>
<dbReference type="InterPro" id="IPR006311">
    <property type="entry name" value="TAT_signal"/>
</dbReference>
<dbReference type="Pfam" id="PF18938">
    <property type="entry name" value="aRib"/>
    <property type="match status" value="1"/>
</dbReference>
<feature type="chain" id="PRO_5037060957" description="Atypical Rib domain-containing protein" evidence="3">
    <location>
        <begin position="38"/>
        <end position="1087"/>
    </location>
</feature>
<name>A0A939IV65_9CORY</name>
<evidence type="ECO:0000256" key="1">
    <source>
        <dbReference type="ARBA" id="ARBA00022729"/>
    </source>
</evidence>
<sequence length="1087" mass="112177">MTRTIVGKNLRRRMIAFSAAVATAAALSVAAPPSGLADPGEDSRLFVTASGGLEPGSVHWLDFGALGESRFSRLAAGEDITLRHPIGAGRVVTMNLSLHQNISPAPRLSASHTPLYGAFGAPRYHGDGYNYRLADNTTVALGYVPGSGGQPYDTRLDITGIGIETAGGTPVHSGYSLVVADAEQFSDAQDRFGVSTTFFRPPDDPASVVPVVDYGLLQTAVAQPALAPGATGIPATNPATCHREHHGATMACRGTAGVGSKVVLAHHPRQLSVSLATTAGAPNSIAVGIMLPQAVGTVTSAPDPSGTVTDGVVLRIGGADGFADTQTISTPAPGQTATAARREVAAPGREVVWTSWPKNDAGGLYDVNWTCNRITPRADGGFSRRLLRAEPEKIAAPGGAPGYASRVSFPQPDGEAFIDCTAEWTMTPIAAPRARLAPHTGGPLTGQLVVSDIDPRVRVIEVNTTYGDGTTVPARITATGDGWVAGNPSVWTVTGEANRVVVSPADQAALRRLDGAQSTVTVGRPDDTAVIPAITDGPLVWNTRFDNADPLVPPATILGVFAPGQLSAEEKKAVAAAVAQANPAVDRGSIAVADNGRVTVTYPDGTSNSLAAELTVTEAPLPVPRIARTPQYRDREVIVEPVAPGLFRPGQIVTVTTGTRVYTHPVSAREARDQRVSVATEALLEGLVVEVSVSDGAEAAAGATATVPVRPLAAAAVDPAQAVAGRTTVTVTPARGTHFLPGDLVAVTVGDTTFGPREVSREQAERGSLEMTVDPLRGGDRIVATTTRPGRTATTGRPVRVPRAVAPPRPVIVTTPVAGTTTLLIVPAAGGAFAAGDTLTVTMGGRELPVHTITAGEAAARFVDYVLDTPMVAGTAAYATVSRNGTPSARGNAVAVPQTLPDVLATPVIAAPVNARQTTVTIHPEATRYFHPGDVLLMSADGLDYQHTVSAEESRRRTVVINLGMPINPGETIRVINTRSGKAAVTGAPVRVTGSGLIDPQDTGGTAPGTPAHHRPADNENQRTQREGSDGKTITRATLLEAVLLAVLPVTWLVASLIGAWAPRLARGGTITLPVPPQAARAPGLER</sequence>